<comment type="caution">
    <text evidence="4">The sequence shown here is derived from an EMBL/GenBank/DDBJ whole genome shotgun (WGS) entry which is preliminary data.</text>
</comment>
<dbReference type="CDD" id="cd06170">
    <property type="entry name" value="LuxR_C_like"/>
    <property type="match status" value="1"/>
</dbReference>
<dbReference type="Pfam" id="PF25873">
    <property type="entry name" value="WHD_MalT"/>
    <property type="match status" value="1"/>
</dbReference>
<evidence type="ECO:0000256" key="2">
    <source>
        <dbReference type="SAM" id="MobiDB-lite"/>
    </source>
</evidence>
<sequence>MASGQRARATGKAPVHTLPSSVTPRPPELFVPRARLDEFLDTVPATPVNLMIAPAGSGKTAAAAAWSARVNRASGRSTVAWARGDQDAAVAAQIEEMRCPEQPDGPTVVVIDDVHLMSEQSRDALGAILVADPDSVRLLLIGRQEPDLVPISAALTGSVRALRVDDLRFDETDAADLVRAHHPDADPDDVAAVLEQADGWAAALVLGSRALAGSADIADARASLAATRQPVLDYLLHEVFETLPDDLAQVLLTTCQRAHVTAEESILLSGLPDAPTLLDQAAAAGLLVTGYRAEADVALTGWRYHPLLLDLLRRRTAPTGPDWAVIVAAHHRATEAYAERRDAELAVRHAGLTGDLDLQLRVLREFASDLISQRRYDALGTVLAGIPLDIRTRHADLLVVQAMLLRGQGRIDAAKATTDRVLALDGRSLRDLVSRDTEAQLALLEVWQARYGWREAGPALERAGRVLGCRHDAEVSAHDLSGLSPVSAAWLTLEVAYFQTWLGEFDLAAIHVQDVAMYARQVDLPVLTCSTLAGRAVLEMVDGAYQSSLTTAEAALLVDPDARADAASARIHLSRGWALLQELRLTEAEDALARFYETPSGVMDPLLLTFGRLLRAGLQTAVGEAAEARRILDTRGDVPERLPHHLARLDRLVRLLIAVAMGDLATVDALAPAMRAVGGDAEARLAEALSIGLGGDEPRAVRLLNELLPTTVDAPVTVALSAAVARAAMLQRIGTPGSVQAARDLVPELLSRAAPQRLIWMLAFGSLISPTFGDLVSSNASGTYPHPFAAPVAAALGGLRRSYPEVARHRDLGFGPDDPRAPLTARELEVLEQLSLGGGNADLARALFVSENTVKTHLASIYRKLEVDRRVDALRVARAHGLL</sequence>
<dbReference type="EMBL" id="BAABKN010000023">
    <property type="protein sequence ID" value="GAA4747501.1"/>
    <property type="molecule type" value="Genomic_DNA"/>
</dbReference>
<dbReference type="SUPFAM" id="SSF46894">
    <property type="entry name" value="C-terminal effector domain of the bipartite response regulators"/>
    <property type="match status" value="1"/>
</dbReference>
<dbReference type="PANTHER" id="PTHR43214">
    <property type="entry name" value="TWO-COMPONENT RESPONSE REGULATOR"/>
    <property type="match status" value="1"/>
</dbReference>
<keyword evidence="5" id="KW-1185">Reference proteome</keyword>
<dbReference type="Gene3D" id="3.40.50.300">
    <property type="entry name" value="P-loop containing nucleotide triphosphate hydrolases"/>
    <property type="match status" value="1"/>
</dbReference>
<dbReference type="InterPro" id="IPR000792">
    <property type="entry name" value="Tscrpt_reg_LuxR_C"/>
</dbReference>
<dbReference type="SUPFAM" id="SSF52540">
    <property type="entry name" value="P-loop containing nucleoside triphosphate hydrolases"/>
    <property type="match status" value="1"/>
</dbReference>
<evidence type="ECO:0000259" key="3">
    <source>
        <dbReference type="PROSITE" id="PS50043"/>
    </source>
</evidence>
<proteinExistence type="predicted"/>
<name>A0ABP8Z5S7_9ACTN</name>
<dbReference type="PROSITE" id="PS50043">
    <property type="entry name" value="HTH_LUXR_2"/>
    <property type="match status" value="1"/>
</dbReference>
<dbReference type="InterPro" id="IPR016032">
    <property type="entry name" value="Sig_transdc_resp-reg_C-effctor"/>
</dbReference>
<reference evidence="5" key="1">
    <citation type="journal article" date="2019" name="Int. J. Syst. Evol. Microbiol.">
        <title>The Global Catalogue of Microorganisms (GCM) 10K type strain sequencing project: providing services to taxonomists for standard genome sequencing and annotation.</title>
        <authorList>
            <consortium name="The Broad Institute Genomics Platform"/>
            <consortium name="The Broad Institute Genome Sequencing Center for Infectious Disease"/>
            <person name="Wu L."/>
            <person name="Ma J."/>
        </authorList>
    </citation>
    <scope>NUCLEOTIDE SEQUENCE [LARGE SCALE GENOMIC DNA]</scope>
    <source>
        <strain evidence="5">JCM 18532</strain>
    </source>
</reference>
<dbReference type="InterPro" id="IPR039420">
    <property type="entry name" value="WalR-like"/>
</dbReference>
<dbReference type="InterPro" id="IPR059106">
    <property type="entry name" value="WHD_MalT"/>
</dbReference>
<dbReference type="Proteomes" id="UP001499882">
    <property type="component" value="Unassembled WGS sequence"/>
</dbReference>
<evidence type="ECO:0000313" key="4">
    <source>
        <dbReference type="EMBL" id="GAA4747501.1"/>
    </source>
</evidence>
<dbReference type="RefSeq" id="WP_345528242.1">
    <property type="nucleotide sequence ID" value="NZ_BAABKN010000023.1"/>
</dbReference>
<evidence type="ECO:0000256" key="1">
    <source>
        <dbReference type="ARBA" id="ARBA00023125"/>
    </source>
</evidence>
<dbReference type="Gene3D" id="1.25.40.10">
    <property type="entry name" value="Tetratricopeptide repeat domain"/>
    <property type="match status" value="1"/>
</dbReference>
<dbReference type="InterPro" id="IPR011990">
    <property type="entry name" value="TPR-like_helical_dom_sf"/>
</dbReference>
<accession>A0ABP8Z5S7</accession>
<dbReference type="InterPro" id="IPR036388">
    <property type="entry name" value="WH-like_DNA-bd_sf"/>
</dbReference>
<dbReference type="SMART" id="SM00421">
    <property type="entry name" value="HTH_LUXR"/>
    <property type="match status" value="1"/>
</dbReference>
<dbReference type="PANTHER" id="PTHR43214:SF43">
    <property type="entry name" value="TWO-COMPONENT RESPONSE REGULATOR"/>
    <property type="match status" value="1"/>
</dbReference>
<gene>
    <name evidence="4" type="ORF">GCM10023350_35440</name>
</gene>
<dbReference type="Pfam" id="PF00196">
    <property type="entry name" value="GerE"/>
    <property type="match status" value="1"/>
</dbReference>
<dbReference type="InterPro" id="IPR027417">
    <property type="entry name" value="P-loop_NTPase"/>
</dbReference>
<protein>
    <submittedName>
        <fullName evidence="4">LuxR C-terminal-related transcriptional regulator</fullName>
    </submittedName>
</protein>
<feature type="domain" description="HTH luxR-type" evidence="3">
    <location>
        <begin position="816"/>
        <end position="881"/>
    </location>
</feature>
<dbReference type="Gene3D" id="1.10.10.10">
    <property type="entry name" value="Winged helix-like DNA-binding domain superfamily/Winged helix DNA-binding domain"/>
    <property type="match status" value="1"/>
</dbReference>
<keyword evidence="1" id="KW-0238">DNA-binding</keyword>
<dbReference type="PRINTS" id="PR00038">
    <property type="entry name" value="HTHLUXR"/>
</dbReference>
<organism evidence="4 5">
    <name type="scientific">Nocardioides endophyticus</name>
    <dbReference type="NCBI Taxonomy" id="1353775"/>
    <lineage>
        <taxon>Bacteria</taxon>
        <taxon>Bacillati</taxon>
        <taxon>Actinomycetota</taxon>
        <taxon>Actinomycetes</taxon>
        <taxon>Propionibacteriales</taxon>
        <taxon>Nocardioidaceae</taxon>
        <taxon>Nocardioides</taxon>
    </lineage>
</organism>
<feature type="region of interest" description="Disordered" evidence="2">
    <location>
        <begin position="1"/>
        <end position="27"/>
    </location>
</feature>
<evidence type="ECO:0000313" key="5">
    <source>
        <dbReference type="Proteomes" id="UP001499882"/>
    </source>
</evidence>
<dbReference type="SUPFAM" id="SSF48452">
    <property type="entry name" value="TPR-like"/>
    <property type="match status" value="1"/>
</dbReference>